<evidence type="ECO:0008006" key="3">
    <source>
        <dbReference type="Google" id="ProtNLM"/>
    </source>
</evidence>
<name>A0ABS1V290_9PROT</name>
<dbReference type="Proteomes" id="UP000606490">
    <property type="component" value="Unassembled WGS sequence"/>
</dbReference>
<evidence type="ECO:0000313" key="1">
    <source>
        <dbReference type="EMBL" id="MBL6455815.1"/>
    </source>
</evidence>
<gene>
    <name evidence="1" type="ORF">JMJ55_10815</name>
</gene>
<keyword evidence="2" id="KW-1185">Reference proteome</keyword>
<proteinExistence type="predicted"/>
<evidence type="ECO:0000313" key="2">
    <source>
        <dbReference type="Proteomes" id="UP000606490"/>
    </source>
</evidence>
<sequence length="189" mass="20731">MTRIVAGLFDNRGEVERVVEHLTQQLGVDPAAVEIHGAGEDQGTPEHPGDRPRGILRSQIDRFLPKADRAVFVEGIRRNGIVLVAQVEERVVDRVMDVFETHGAADLDARQADWRGAGWAPGESGGTGHDEDIGFATYGGDAVFRHIPKHHHDNTPAGLLGRLAMAAMRPEPGRRRAKVRSYVVDPEKQ</sequence>
<accession>A0ABS1V290</accession>
<reference evidence="1 2" key="1">
    <citation type="submission" date="2021-01" db="EMBL/GenBank/DDBJ databases">
        <title>Belnapia mucosa sp. nov. and Belnapia arida sp. nov., isolated from the Tabernas Desert (Almeria, Spain).</title>
        <authorList>
            <person name="Molina-Menor E."/>
            <person name="Vidal-Verdu A."/>
            <person name="Calonge A."/>
            <person name="Satari L."/>
            <person name="Pereto Magraner J."/>
            <person name="Porcar Miralles M."/>
        </authorList>
    </citation>
    <scope>NUCLEOTIDE SEQUENCE [LARGE SCALE GENOMIC DNA]</scope>
    <source>
        <strain evidence="1 2">T6</strain>
    </source>
</reference>
<protein>
    <recommendedName>
        <fullName evidence="3">General stress protein 17M-like domain-containing protein</fullName>
    </recommendedName>
</protein>
<dbReference type="EMBL" id="JAEUXJ010000003">
    <property type="protein sequence ID" value="MBL6455815.1"/>
    <property type="molecule type" value="Genomic_DNA"/>
</dbReference>
<organism evidence="1 2">
    <name type="scientific">Belnapia mucosa</name>
    <dbReference type="NCBI Taxonomy" id="2804532"/>
    <lineage>
        <taxon>Bacteria</taxon>
        <taxon>Pseudomonadati</taxon>
        <taxon>Pseudomonadota</taxon>
        <taxon>Alphaproteobacteria</taxon>
        <taxon>Acetobacterales</taxon>
        <taxon>Roseomonadaceae</taxon>
        <taxon>Belnapia</taxon>
    </lineage>
</organism>
<dbReference type="RefSeq" id="WP_202825537.1">
    <property type="nucleotide sequence ID" value="NZ_JAEUXJ010000003.1"/>
</dbReference>
<comment type="caution">
    <text evidence="1">The sequence shown here is derived from an EMBL/GenBank/DDBJ whole genome shotgun (WGS) entry which is preliminary data.</text>
</comment>